<dbReference type="SUPFAM" id="SSF52518">
    <property type="entry name" value="Thiamin diphosphate-binding fold (THDP-binding)"/>
    <property type="match status" value="1"/>
</dbReference>
<accession>A0A8J7DXB6</accession>
<evidence type="ECO:0000313" key="3">
    <source>
        <dbReference type="Proteomes" id="UP000654482"/>
    </source>
</evidence>
<dbReference type="CDD" id="cd02012">
    <property type="entry name" value="TPP_TK"/>
    <property type="match status" value="1"/>
</dbReference>
<comment type="caution">
    <text evidence="2">The sequence shown here is derived from an EMBL/GenBank/DDBJ whole genome shotgun (WGS) entry which is preliminary data.</text>
</comment>
<gene>
    <name evidence="2" type="ORF">IQ249_13300</name>
</gene>
<evidence type="ECO:0000313" key="2">
    <source>
        <dbReference type="EMBL" id="MBE9116877.1"/>
    </source>
</evidence>
<proteinExistence type="predicted"/>
<dbReference type="InterPro" id="IPR029061">
    <property type="entry name" value="THDP-binding"/>
</dbReference>
<organism evidence="2 3">
    <name type="scientific">Lusitaniella coriacea LEGE 07157</name>
    <dbReference type="NCBI Taxonomy" id="945747"/>
    <lineage>
        <taxon>Bacteria</taxon>
        <taxon>Bacillati</taxon>
        <taxon>Cyanobacteriota</taxon>
        <taxon>Cyanophyceae</taxon>
        <taxon>Spirulinales</taxon>
        <taxon>Lusitaniellaceae</taxon>
        <taxon>Lusitaniella</taxon>
    </lineage>
</organism>
<dbReference type="PANTHER" id="PTHR47514:SF2">
    <property type="entry name" value="TRANSKETOLASE"/>
    <property type="match status" value="1"/>
</dbReference>
<sequence>MSNSPTIAEPPNADSPGLDRRSRALRKIVVRILEGSRRGHLGAAYSLIEILRVLYDDILRYDPKNPKWSARDRCILSKGHGCLALYAILADKGFFPKTELDKFCQEDGILGGHPEASKVPGVEASTGSLGHGLSIGIGFALNARYAQTDSRTFVILGDGESNEGSVWEAAMCAGKHKLSNLTVLVDYNKHQSYGSTFEVQDLEPFADKWRAFGFAATEVDGHDVEALRSALTQVPFESDKPSAIICHTIKGKGISYAENNLKWHHKNKISDEEIQSMLAELEVGVDA</sequence>
<dbReference type="Pfam" id="PF00456">
    <property type="entry name" value="Transketolase_N"/>
    <property type="match status" value="1"/>
</dbReference>
<keyword evidence="3" id="KW-1185">Reference proteome</keyword>
<reference evidence="2" key="1">
    <citation type="submission" date="2020-10" db="EMBL/GenBank/DDBJ databases">
        <authorList>
            <person name="Castelo-Branco R."/>
            <person name="Eusebio N."/>
            <person name="Adriana R."/>
            <person name="Vieira A."/>
            <person name="Brugerolle De Fraissinette N."/>
            <person name="Rezende De Castro R."/>
            <person name="Schneider M.P."/>
            <person name="Vasconcelos V."/>
            <person name="Leao P.N."/>
        </authorList>
    </citation>
    <scope>NUCLEOTIDE SEQUENCE</scope>
    <source>
        <strain evidence="2">LEGE 07157</strain>
    </source>
</reference>
<protein>
    <submittedName>
        <fullName evidence="2">Transketolase</fullName>
    </submittedName>
</protein>
<dbReference type="EMBL" id="JADEWZ010000018">
    <property type="protein sequence ID" value="MBE9116877.1"/>
    <property type="molecule type" value="Genomic_DNA"/>
</dbReference>
<dbReference type="Gene3D" id="3.40.50.970">
    <property type="match status" value="1"/>
</dbReference>
<feature type="domain" description="Transketolase N-terminal" evidence="1">
    <location>
        <begin position="23"/>
        <end position="278"/>
    </location>
</feature>
<evidence type="ECO:0000259" key="1">
    <source>
        <dbReference type="Pfam" id="PF00456"/>
    </source>
</evidence>
<dbReference type="PANTHER" id="PTHR47514">
    <property type="entry name" value="TRANSKETOLASE N-TERMINAL SECTION-RELATED"/>
    <property type="match status" value="1"/>
</dbReference>
<name>A0A8J7DXB6_9CYAN</name>
<dbReference type="RefSeq" id="WP_194029968.1">
    <property type="nucleotide sequence ID" value="NZ_JADEWZ010000018.1"/>
</dbReference>
<dbReference type="InterPro" id="IPR005474">
    <property type="entry name" value="Transketolase_N"/>
</dbReference>
<dbReference type="Proteomes" id="UP000654482">
    <property type="component" value="Unassembled WGS sequence"/>
</dbReference>
<dbReference type="AlphaFoldDB" id="A0A8J7DXB6"/>